<evidence type="ECO:0000313" key="1">
    <source>
        <dbReference type="EMBL" id="GBN72196.1"/>
    </source>
</evidence>
<dbReference type="EMBL" id="BGPR01016208">
    <property type="protein sequence ID" value="GBN72196.1"/>
    <property type="molecule type" value="Genomic_DNA"/>
</dbReference>
<dbReference type="Proteomes" id="UP000499080">
    <property type="component" value="Unassembled WGS sequence"/>
</dbReference>
<keyword evidence="2" id="KW-1185">Reference proteome</keyword>
<protein>
    <submittedName>
        <fullName evidence="1">Uncharacterized protein</fullName>
    </submittedName>
</protein>
<dbReference type="AlphaFoldDB" id="A0A4Y2R9R7"/>
<sequence length="104" mass="11510">MCIQVWTQSVRGANVSQSVCSPACGALRRYDLDECNSVCDMVSKINPISNIEPNRVERKATKMHNRFSSLYHETQTEPSCVTFATVGDGEILPLASFVASFHNL</sequence>
<proteinExistence type="predicted"/>
<name>A0A4Y2R9R7_ARAVE</name>
<comment type="caution">
    <text evidence="1">The sequence shown here is derived from an EMBL/GenBank/DDBJ whole genome shotgun (WGS) entry which is preliminary data.</text>
</comment>
<accession>A0A4Y2R9R7</accession>
<evidence type="ECO:0000313" key="2">
    <source>
        <dbReference type="Proteomes" id="UP000499080"/>
    </source>
</evidence>
<organism evidence="1 2">
    <name type="scientific">Araneus ventricosus</name>
    <name type="common">Orbweaver spider</name>
    <name type="synonym">Epeira ventricosa</name>
    <dbReference type="NCBI Taxonomy" id="182803"/>
    <lineage>
        <taxon>Eukaryota</taxon>
        <taxon>Metazoa</taxon>
        <taxon>Ecdysozoa</taxon>
        <taxon>Arthropoda</taxon>
        <taxon>Chelicerata</taxon>
        <taxon>Arachnida</taxon>
        <taxon>Araneae</taxon>
        <taxon>Araneomorphae</taxon>
        <taxon>Entelegynae</taxon>
        <taxon>Araneoidea</taxon>
        <taxon>Araneidae</taxon>
        <taxon>Araneus</taxon>
    </lineage>
</organism>
<gene>
    <name evidence="1" type="ORF">AVEN_26995_1</name>
</gene>
<reference evidence="1 2" key="1">
    <citation type="journal article" date="2019" name="Sci. Rep.">
        <title>Orb-weaving spider Araneus ventricosus genome elucidates the spidroin gene catalogue.</title>
        <authorList>
            <person name="Kono N."/>
            <person name="Nakamura H."/>
            <person name="Ohtoshi R."/>
            <person name="Moran D.A.P."/>
            <person name="Shinohara A."/>
            <person name="Yoshida Y."/>
            <person name="Fujiwara M."/>
            <person name="Mori M."/>
            <person name="Tomita M."/>
            <person name="Arakawa K."/>
        </authorList>
    </citation>
    <scope>NUCLEOTIDE SEQUENCE [LARGE SCALE GENOMIC DNA]</scope>
</reference>